<gene>
    <name evidence="17" type="primary">RdRp</name>
    <name evidence="14" type="synonym">L</name>
</gene>
<comment type="similarity">
    <text evidence="14 15">Belongs to the Bunyavirales RNA polymerase family.</text>
</comment>
<accession>A0A6B9KVS2</accession>
<protein>
    <recommendedName>
        <fullName evidence="14">RNA-directed RNA polymerase L</fullName>
        <shortName evidence="14">Protein L</shortName>
        <ecNumber evidence="14">2.7.7.48</ecNumber>
    </recommendedName>
    <alternativeName>
        <fullName evidence="14">Large structural protein</fullName>
    </alternativeName>
    <alternativeName>
        <fullName evidence="14">Replicase</fullName>
    </alternativeName>
    <alternativeName>
        <fullName evidence="14">Transcriptase</fullName>
    </alternativeName>
    <domain>
        <recommendedName>
            <fullName evidence="14">cap-snatching endonuclease</fullName>
            <ecNumber evidence="14">3.1.-.-</ecNumber>
        </recommendedName>
    </domain>
</protein>
<evidence type="ECO:0000256" key="15">
    <source>
        <dbReference type="PIRNR" id="PIRNR000836"/>
    </source>
</evidence>
<organism evidence="17 18">
    <name type="scientific">Kitale virus</name>
    <dbReference type="NCBI Taxonomy" id="2847814"/>
    <lineage>
        <taxon>Viruses</taxon>
        <taxon>Riboviria</taxon>
        <taxon>Orthornavirae</taxon>
        <taxon>Negarnaviricota</taxon>
        <taxon>Polyploviricotina</taxon>
        <taxon>Bunyaviricetes</taxon>
        <taxon>Hareavirales</taxon>
        <taxon>Arenaviridae</taxon>
        <taxon>Mammarenavirus</taxon>
        <taxon>Mammarenavirus kitaleense</taxon>
    </lineage>
</organism>
<evidence type="ECO:0000256" key="14">
    <source>
        <dbReference type="HAMAP-Rule" id="MF_04086"/>
    </source>
</evidence>
<dbReference type="GO" id="GO:0000166">
    <property type="term" value="F:nucleotide binding"/>
    <property type="evidence" value="ECO:0007669"/>
    <property type="project" value="UniProtKB-UniRule"/>
</dbReference>
<comment type="caution">
    <text evidence="14">Lacks conserved residue(s) required for the propagation of feature annotation.</text>
</comment>
<sequence>MEELVKESKDLISRYLKADPRLSRQRVSFLSQMEPRFLLMEGLKLLSLCIEIDSCESNSCDHNSENLSVENYLFKNNILTPGLSFVVPDGVKLNGNVLILLECFVRSSTSGFQQKYLEDAKKLEGLKADLERVNISMIPIIDGRTTFYNSFMDEWVCDRLRVLLFKLLEFEQQSNAMFEESEYQRLCESLSATGGKISGLEALNSIKDLRSDHSEGILEQCHLNVTANMTPLQIKSEVEKHYTVFKHKLKTGLIKESFRRVDKHQLLREFSELYSSELSHYAAFEDITNLETAFVNLSPILRFLHLDITNVGTQEPSCVPSNIVASLRSLFNKLKSLRVLNTRRKLMLLIDAALLMGHFVLMKQNGAIEEGGWLGSSFFSVNDRLVSLSATQEDLSKWLKRKMSTKECKGLSKETIFSSMMSKLFSKCDQVLNKINLSAASYGVKWTDLEHVRLKDIMELRITGKTPTMSYEKRDAKEIKVKLRSFSTDTNLDLDLLSSLSLSLVNSMKTSSAVKLRQNELGKNRYKIVRCKEAYYQEIKTHGYRCYLLYQKTGEGSKCYSVNDAEVGEICSFYADPKRYFCPIFSQDVIAEMQSVMLSWLEGCSELEAQFYEVKSLLKMIILLILAHPSKRAQRFLQNIRYFIMAYVSDFHHVKLLEKLKEDLITEVEYFLYRLLRRLLQILLNPEVKLLMNNRFKFILNVSYLCHLITKETPDRLTDQIKCFEKFLEPKVQFGCLFTNPLEQPSTAEIDELMDGVKTFVSKTDCLDQDDIEFGQPGVSKRIFSLMVSAANSNLLFHADELARGFKDPIETSGSATALDLASNKSVVVNKFHNGERILNYDYDKLTSVAVCQLSEIFKRKGKYLLNKDDYDYKVQEVISSLVLGKSAKVDKKGGQVKDPLNVEMVQDLGVDLDYLDSLKESVDRVLNRYKPSLNKGIGSQSRSARQGSIHDLDMIVSGKVEKEIIITELSYHLVEDFDRSLLSEDFYQEFCERTHTQPDLRERYFYDVQSGICPVEEMTRALSTRTYDAGEYFQCFKSILLQMDANKLSGRYSHYKSKCVGFKFDHGKLMSDVRISERQSNSEALSSALSLVNCLTSALKNLCFYSQESPTSYTSFGPDTGRLKFSLSYKEQVGGNRELYIGDLRTKMFTRLVEDYFECYTNQFSGSCLNNEKEFERAILSMKLSVSLGHINYSMDHSKWGPMMCPFLFLMLYRNLVIPLKNGNETLRSRENVSTILCWHIHKMIEVPFNVVSAMMKSYVKRRLGLMKDTSQTLTETMFFSDFERGVVPSHMSSVLDMGQGILHNTSDFYGLISERFINFAIKCVFGDSIESYTSSDDQISLFDLRFNELLEKDPEEFLLLLEFHHYLSDRLNKFVSPKSVIGRLVAEFKSRFFVWGDEVPLLTKFVAASLHNIKCKEPHQLAETIDTIVDQSVANGVPISLCNMIQKRVIYLLEYSNYPIDPFLLFCDSDVKDWVDGNRGYRIMRNIEKIIPKGTERIRSMLRKLYNKLKTNELHEEFAASYLSQNRADSIKKLCTLMGDEPPDDGDLSVHWLSLSNYLPIRMVLRQKVVYPSVLSLDEERIPTIVKTLQNKLSSGFTRGAQKLLSEAVNKSAFQSSIASGFVGLCKTLGSKCVRNNNRETFYIKAVLNKLQNMTGISFVKQGSVNLWVIDSYNQGPGEVWEVGLLRPLLWDYLCITLSTSLEIGPWVLGNPEQKLIPRKWRRRPCDYFPLKPCHTRILEDRVSLNHILHSIRRQYPDIFEKHLMPYMSDLAAMKLKWSPRIKFLDLCVVLDVNCEALSLVSHVVKWKREEHYIVLSDDLSFSHERKHTPLTEERVVTTSDVASNFIKQVYFESYVRPFVITSRTIGSFSWFPHKSSLPMSEGLEKLGPFSTFVEKVVYKGIERPMYRYDLFSGYTWLDFEVEPATFSVAQLVQLGLTETKCCTDYEYFWDLLVANGADKVQMCKSIRFNLKGKESFSSQRFAVHLRFTGKAVEGLLFRPLKVEVSYSGSVDSTYLMDCWSMAKLDSEFHEGLVEWVVSTDTVNEYLRDNVLGSEALVVEVDLSQISLDFHEGDMVRVGPEFENVPLVLKNGCLYEKERAVASLEPALLTQDIELFITELEEDHWDLLNESFSKMLRNRFEQGSHMRQVDLLKATSSLCRERTLHLLTRGLKDLNDWFDFEGLSLCFSSSKGKVMRHTSTGRMRLKGRLCSCFWEDEVVEDIC</sequence>
<keyword evidence="3 14" id="KW-0808">Transferase</keyword>
<dbReference type="Gene3D" id="1.20.1440.300">
    <property type="entry name" value="RNA-directed RNA polymerase L, helical domain"/>
    <property type="match status" value="1"/>
</dbReference>
<evidence type="ECO:0000256" key="1">
    <source>
        <dbReference type="ARBA" id="ARBA00004340"/>
    </source>
</evidence>
<feature type="binding site" evidence="14">
    <location>
        <position position="102"/>
    </location>
    <ligand>
        <name>Mn(2+)</name>
        <dbReference type="ChEBI" id="CHEBI:29035"/>
        <label>1</label>
    </ligand>
</feature>
<evidence type="ECO:0000259" key="16">
    <source>
        <dbReference type="PROSITE" id="PS50525"/>
    </source>
</evidence>
<feature type="binding site" evidence="14">
    <location>
        <position position="89"/>
    </location>
    <ligand>
        <name>Mn(2+)</name>
        <dbReference type="ChEBI" id="CHEBI:29035"/>
        <label>2</label>
    </ligand>
</feature>
<evidence type="ECO:0000256" key="3">
    <source>
        <dbReference type="ARBA" id="ARBA00022679"/>
    </source>
</evidence>
<dbReference type="RefSeq" id="YP_010839967.1">
    <property type="nucleotide sequence ID" value="NC_078293.1"/>
</dbReference>
<dbReference type="PROSITE" id="PS50525">
    <property type="entry name" value="RDRP_SSRNA_NEG_SEG"/>
    <property type="match status" value="1"/>
</dbReference>
<feature type="binding site" evidence="14">
    <location>
        <position position="89"/>
    </location>
    <ligand>
        <name>Mn(2+)</name>
        <dbReference type="ChEBI" id="CHEBI:29035"/>
        <label>1</label>
    </ligand>
</feature>
<dbReference type="GO" id="GO:0043657">
    <property type="term" value="C:host cell"/>
    <property type="evidence" value="ECO:0007669"/>
    <property type="project" value="UniProtKB-SubCell"/>
</dbReference>
<dbReference type="InterPro" id="IPR010453">
    <property type="entry name" value="RNA_pol_arenavir"/>
</dbReference>
<evidence type="ECO:0000256" key="2">
    <source>
        <dbReference type="ARBA" id="ARBA00022484"/>
    </source>
</evidence>
<keyword evidence="11 14" id="KW-0693">Viral RNA replication</keyword>
<dbReference type="GO" id="GO:0016787">
    <property type="term" value="F:hydrolase activity"/>
    <property type="evidence" value="ECO:0007669"/>
    <property type="project" value="UniProtKB-KW"/>
</dbReference>
<evidence type="ECO:0000256" key="4">
    <source>
        <dbReference type="ARBA" id="ARBA00022695"/>
    </source>
</evidence>
<dbReference type="GO" id="GO:0030430">
    <property type="term" value="C:host cell cytoplasm"/>
    <property type="evidence" value="ECO:0007669"/>
    <property type="project" value="UniProtKB-SubCell"/>
</dbReference>
<dbReference type="Proteomes" id="UP000678506">
    <property type="component" value="Genome"/>
</dbReference>
<keyword evidence="12 14" id="KW-1035">Host cytoplasm</keyword>
<feature type="binding site" evidence="14">
    <location>
        <position position="1339"/>
    </location>
    <ligand>
        <name>Mg(2+)</name>
        <dbReference type="ChEBI" id="CHEBI:18420"/>
        <note>catalytic; for RdRp activity</note>
    </ligand>
</feature>
<dbReference type="EMBL" id="MK935152">
    <property type="protein sequence ID" value="QHB13141.1"/>
    <property type="molecule type" value="Genomic_RNA"/>
</dbReference>
<feature type="binding site" evidence="14">
    <location>
        <position position="51"/>
    </location>
    <ligand>
        <name>Mn(2+)</name>
        <dbReference type="ChEBI" id="CHEBI:29035"/>
        <label>1</label>
    </ligand>
</feature>
<evidence type="ECO:0000313" key="17">
    <source>
        <dbReference type="EMBL" id="QHB13141.1"/>
    </source>
</evidence>
<evidence type="ECO:0000256" key="11">
    <source>
        <dbReference type="ARBA" id="ARBA00022953"/>
    </source>
</evidence>
<evidence type="ECO:0000256" key="8">
    <source>
        <dbReference type="ARBA" id="ARBA00022801"/>
    </source>
</evidence>
<dbReference type="NCBIfam" id="TIGR04202">
    <property type="entry name" value="capSnatchArena"/>
    <property type="match status" value="1"/>
</dbReference>
<keyword evidence="8 14" id="KW-0378">Hydrolase</keyword>
<dbReference type="Pfam" id="PF06317">
    <property type="entry name" value="Arena_RNA_pol"/>
    <property type="match status" value="1"/>
</dbReference>
<keyword evidence="2 14" id="KW-0696">RNA-directed RNA polymerase</keyword>
<comment type="subunit">
    <text evidence="14">Homomultimer; the oligomeric structure is essential for the polymerase activity. Interacts with nucleoprotein N. Interacts with protein Z; this interaction inhibits viral transcription and replication, Z partially blocks the product exit tunnel for the releasing nascent RNA product.</text>
</comment>
<dbReference type="HAMAP" id="MF_04086">
    <property type="entry name" value="ARENA_L"/>
    <property type="match status" value="1"/>
</dbReference>
<feature type="domain" description="RdRp catalytic" evidence="16">
    <location>
        <begin position="1182"/>
        <end position="1377"/>
    </location>
</feature>
<dbReference type="EC" id="2.7.7.48" evidence="14"/>
<dbReference type="GeneID" id="80550262"/>
<evidence type="ECO:0000256" key="5">
    <source>
        <dbReference type="ARBA" id="ARBA00022715"/>
    </source>
</evidence>
<evidence type="ECO:0000256" key="9">
    <source>
        <dbReference type="ARBA" id="ARBA00022842"/>
    </source>
</evidence>
<dbReference type="GO" id="GO:0003968">
    <property type="term" value="F:RNA-directed RNA polymerase activity"/>
    <property type="evidence" value="ECO:0007669"/>
    <property type="project" value="UniProtKB-UniRule"/>
</dbReference>
<evidence type="ECO:0000313" key="18">
    <source>
        <dbReference type="Proteomes" id="UP000678506"/>
    </source>
</evidence>
<dbReference type="PIRSF" id="PIRSF000836">
    <property type="entry name" value="L_ArenaV"/>
    <property type="match status" value="1"/>
</dbReference>
<name>A0A6B9KVS2_9VIRU</name>
<dbReference type="InterPro" id="IPR007099">
    <property type="entry name" value="RNA-dir_pol_NSvirus"/>
</dbReference>
<reference evidence="17 18" key="1">
    <citation type="journal article" date="2019" name="Front. Microbiol.">
        <title>Molecular Detection and Genetic Characterization of Novel RNA Viruses in Wild and Synanthropic Rodents and Shrews in Kenya.</title>
        <authorList>
            <person name="Onyuok S.O."/>
            <person name="Hu B."/>
            <person name="Li B."/>
            <person name="Fan Y."/>
            <person name="Kering K."/>
            <person name="Ochola G.O."/>
            <person name="Zheng X.S."/>
            <person name="Obanda V."/>
            <person name="Ommeh S."/>
            <person name="Yang X.L."/>
            <person name="Agwanda B."/>
            <person name="Shi Z.L."/>
        </authorList>
    </citation>
    <scope>NUCLEOTIDE SEQUENCE [LARGE SCALE GENOMIC DNA]</scope>
    <source>
        <strain evidence="17 18">AreV2170KEN</strain>
    </source>
</reference>
<dbReference type="InterPro" id="IPR026382">
    <property type="entry name" value="CapSnatch_arenavir"/>
</dbReference>
<comment type="catalytic activity">
    <reaction evidence="13 14 15">
        <text>RNA(n) + a ribonucleoside 5'-triphosphate = RNA(n+1) + diphosphate</text>
        <dbReference type="Rhea" id="RHEA:21248"/>
        <dbReference type="Rhea" id="RHEA-COMP:14527"/>
        <dbReference type="Rhea" id="RHEA-COMP:17342"/>
        <dbReference type="ChEBI" id="CHEBI:33019"/>
        <dbReference type="ChEBI" id="CHEBI:61557"/>
        <dbReference type="ChEBI" id="CHEBI:140395"/>
        <dbReference type="EC" id="2.7.7.48"/>
    </reaction>
</comment>
<evidence type="ECO:0000256" key="7">
    <source>
        <dbReference type="ARBA" id="ARBA00022741"/>
    </source>
</evidence>
<comment type="function">
    <text evidence="14">RNA-dependent RNA polymerase, which is responsible for the replication and transcription of the viral RNA genome using antigenomic RNA as an intermediate. During transcription, synthesizes subgenomic RNAs and assures their capping by a cap-snatching mechanism, which involves the endonuclease activity cleaving the host capped pre-mRNAs. These short capped RNAs are then used as primers for viral transcription. The 3'-end of subgenomic mRNAs molecules are heterogeneous and not polyadenylated. The replicase function is to direct synthesis of antigenomic and genomic RNA which are encapsidated and non capped. As a consequence of the use of the same enzyme for both transcription and replication, these mechanisms need to be well coordinated. These processes may be regulated by proteins N and Z in a dose-dependent manner. Z protein inhibits the viral polymerase L und thus the viral transcription and RNA synthesis.</text>
</comment>
<comment type="domain">
    <text evidence="14">The N-terminus contains the endonuclease activity (endoN). The central region contains the RdRp activity.</text>
</comment>
<evidence type="ECO:0000256" key="13">
    <source>
        <dbReference type="ARBA" id="ARBA00048744"/>
    </source>
</evidence>
<evidence type="ECO:0000256" key="6">
    <source>
        <dbReference type="ARBA" id="ARBA00022723"/>
    </source>
</evidence>
<dbReference type="GO" id="GO:0044423">
    <property type="term" value="C:virion component"/>
    <property type="evidence" value="ECO:0007669"/>
    <property type="project" value="UniProtKB-KW"/>
</dbReference>
<comment type="subcellular location">
    <subcellularLocation>
        <location evidence="1">Host cell</location>
    </subcellularLocation>
    <subcellularLocation>
        <location evidence="14 15">Virion</location>
    </subcellularLocation>
    <subcellularLocation>
        <location evidence="14 15">Host cytoplasm</location>
    </subcellularLocation>
</comment>
<evidence type="ECO:0000256" key="10">
    <source>
        <dbReference type="ARBA" id="ARBA00022844"/>
    </source>
</evidence>
<keyword evidence="7 14" id="KW-0547">Nucleotide-binding</keyword>
<dbReference type="InterPro" id="IPR048006">
    <property type="entry name" value="CapSnatch_bunyavir"/>
</dbReference>
<dbReference type="Pfam" id="PF17296">
    <property type="entry name" value="ArenaCapSnatch"/>
    <property type="match status" value="1"/>
</dbReference>
<comment type="miscellaneous">
    <text evidence="14">Classified as His(-) endonuclease since it does not have a histidine upstream of the active site that coordinates the first cation. His(-) endonucleases display very low activity in vitro, although they are clearly active in vivo.</text>
</comment>
<keyword evidence="10 14" id="KW-0946">Virion</keyword>
<comment type="cofactor">
    <cofactor evidence="14">
        <name>Mg(2+)</name>
        <dbReference type="ChEBI" id="CHEBI:18420"/>
    </cofactor>
    <cofactor evidence="14">
        <name>Mn(2+)</name>
        <dbReference type="ChEBI" id="CHEBI:29035"/>
    </cofactor>
    <text evidence="14">For polymerase activity.</text>
</comment>
<dbReference type="Gene3D" id="3.30.70.2640">
    <property type="entry name" value="Arenavirus RNA polymerase"/>
    <property type="match status" value="1"/>
</dbReference>
<keyword evidence="6 14" id="KW-0479">Metal-binding</keyword>
<keyword evidence="4 14" id="KW-0548">Nucleotidyltransferase</keyword>
<keyword evidence="18" id="KW-1185">Reference proteome</keyword>
<proteinExistence type="inferred from homology"/>
<feature type="active site" evidence="14">
    <location>
        <position position="115"/>
    </location>
</feature>
<comment type="cofactor">
    <cofactor evidence="14">
        <name>Mn(2+)</name>
        <dbReference type="ChEBI" id="CHEBI:29035"/>
    </cofactor>
    <text evidence="14">For endonuclease activity. Binds 2 Mn(2+) ions in the active site. The divalent metal ions are crucial for catalytic activity.</text>
</comment>
<dbReference type="GO" id="GO:0046872">
    <property type="term" value="F:metal ion binding"/>
    <property type="evidence" value="ECO:0007669"/>
    <property type="project" value="UniProtKB-KW"/>
</dbReference>
<keyword evidence="14" id="KW-0464">Manganese</keyword>
<evidence type="ECO:0000256" key="12">
    <source>
        <dbReference type="ARBA" id="ARBA00023200"/>
    </source>
</evidence>
<dbReference type="EC" id="3.1.-.-" evidence="14"/>
<dbReference type="GO" id="GO:0075526">
    <property type="term" value="P:cap snatching"/>
    <property type="evidence" value="ECO:0007669"/>
    <property type="project" value="UniProtKB-UniRule"/>
</dbReference>
<keyword evidence="5 14" id="KW-1157">Cap snatching</keyword>
<dbReference type="GO" id="GO:0039689">
    <property type="term" value="P:negative stranded viral RNA replication"/>
    <property type="evidence" value="ECO:0007669"/>
    <property type="project" value="UniProtKB-UniRule"/>
</dbReference>
<keyword evidence="9 14" id="KW-0460">Magnesium</keyword>